<dbReference type="Proteomes" id="UP000247515">
    <property type="component" value="Unassembled WGS sequence"/>
</dbReference>
<reference evidence="2 3" key="1">
    <citation type="submission" date="2016-10" db="EMBL/GenBank/DDBJ databases">
        <authorList>
            <person name="Varghese N."/>
            <person name="Submissions S."/>
        </authorList>
    </citation>
    <scope>NUCLEOTIDE SEQUENCE [LARGE SCALE GENOMIC DNA]</scope>
    <source>
        <strain evidence="2 3">LMG 22274</strain>
    </source>
</reference>
<proteinExistence type="predicted"/>
<dbReference type="EMBL" id="FNZM01000004">
    <property type="protein sequence ID" value="SEJ41572.1"/>
    <property type="molecule type" value="Genomic_DNA"/>
</dbReference>
<protein>
    <submittedName>
        <fullName evidence="1">Uncharacterized protein DUF3563</fullName>
    </submittedName>
</protein>
<name>A0A1A5XF96_9BURK</name>
<comment type="caution">
    <text evidence="2">The sequence shown here is derived from an EMBL/GenBank/DDBJ whole genome shotgun (WGS) entry which is preliminary data.</text>
</comment>
<dbReference type="Proteomes" id="UP000183529">
    <property type="component" value="Unassembled WGS sequence"/>
</dbReference>
<accession>A0A1A5XF96</accession>
<reference evidence="1 4" key="2">
    <citation type="submission" date="2018-05" db="EMBL/GenBank/DDBJ databases">
        <title>Genomic Encyclopedia of Type Strains, Phase IV (KMG-V): Genome sequencing to study the core and pangenomes of soil and plant-associated prokaryotes.</title>
        <authorList>
            <person name="Whitman W."/>
        </authorList>
    </citation>
    <scope>NUCLEOTIDE SEQUENCE [LARGE SCALE GENOMIC DNA]</scope>
    <source>
        <strain evidence="1 4">SIr-6563</strain>
    </source>
</reference>
<dbReference type="OrthoDB" id="9110042at2"/>
<dbReference type="RefSeq" id="WP_065059975.1">
    <property type="nucleotide sequence ID" value="NZ_CADFGN010000007.1"/>
</dbReference>
<sequence length="59" mass="7195">MYLISRLFLFLTKSAETSRKEREEAYLSESADIYDLEFRMRKLDREKTGRQPSWMNHYG</sequence>
<organism evidence="2 3">
    <name type="scientific">Paraburkholderia tropica</name>
    <dbReference type="NCBI Taxonomy" id="92647"/>
    <lineage>
        <taxon>Bacteria</taxon>
        <taxon>Pseudomonadati</taxon>
        <taxon>Pseudomonadota</taxon>
        <taxon>Betaproteobacteria</taxon>
        <taxon>Burkholderiales</taxon>
        <taxon>Burkholderiaceae</taxon>
        <taxon>Paraburkholderia</taxon>
    </lineage>
</organism>
<evidence type="ECO:0000313" key="3">
    <source>
        <dbReference type="Proteomes" id="UP000183529"/>
    </source>
</evidence>
<dbReference type="InterPro" id="IPR021946">
    <property type="entry name" value="DUF3563"/>
</dbReference>
<evidence type="ECO:0000313" key="1">
    <source>
        <dbReference type="EMBL" id="PXX18543.1"/>
    </source>
</evidence>
<gene>
    <name evidence="1" type="ORF">C7400_10452</name>
    <name evidence="2" type="ORF">SAMN05216550_104376</name>
</gene>
<dbReference type="Pfam" id="PF12086">
    <property type="entry name" value="DUF3563"/>
    <property type="match status" value="1"/>
</dbReference>
<evidence type="ECO:0000313" key="4">
    <source>
        <dbReference type="Proteomes" id="UP000247515"/>
    </source>
</evidence>
<dbReference type="AlphaFoldDB" id="A0A1A5XF96"/>
<dbReference type="EMBL" id="QJJV01000004">
    <property type="protein sequence ID" value="PXX18543.1"/>
    <property type="molecule type" value="Genomic_DNA"/>
</dbReference>
<keyword evidence="4" id="KW-1185">Reference proteome</keyword>
<evidence type="ECO:0000313" key="2">
    <source>
        <dbReference type="EMBL" id="SEJ41572.1"/>
    </source>
</evidence>